<reference evidence="1" key="1">
    <citation type="submission" date="2018-02" db="EMBL/GenBank/DDBJ databases">
        <title>Rhizophora mucronata_Transcriptome.</title>
        <authorList>
            <person name="Meera S.P."/>
            <person name="Sreeshan A."/>
            <person name="Augustine A."/>
        </authorList>
    </citation>
    <scope>NUCLEOTIDE SEQUENCE</scope>
    <source>
        <tissue evidence="1">Leaf</tissue>
    </source>
</reference>
<dbReference type="EMBL" id="GGEC01073169">
    <property type="protein sequence ID" value="MBX53653.1"/>
    <property type="molecule type" value="Transcribed_RNA"/>
</dbReference>
<sequence>MKFWLFSLHINRIVSVGFFQFHMNPTKILAVFSYYWGLVFLEKYVDRYRKSLKLGFVFGHHDLLFTTVLSEQNLPLH</sequence>
<organism evidence="1">
    <name type="scientific">Rhizophora mucronata</name>
    <name type="common">Asiatic mangrove</name>
    <dbReference type="NCBI Taxonomy" id="61149"/>
    <lineage>
        <taxon>Eukaryota</taxon>
        <taxon>Viridiplantae</taxon>
        <taxon>Streptophyta</taxon>
        <taxon>Embryophyta</taxon>
        <taxon>Tracheophyta</taxon>
        <taxon>Spermatophyta</taxon>
        <taxon>Magnoliopsida</taxon>
        <taxon>eudicotyledons</taxon>
        <taxon>Gunneridae</taxon>
        <taxon>Pentapetalae</taxon>
        <taxon>rosids</taxon>
        <taxon>fabids</taxon>
        <taxon>Malpighiales</taxon>
        <taxon>Rhizophoraceae</taxon>
        <taxon>Rhizophora</taxon>
    </lineage>
</organism>
<protein>
    <submittedName>
        <fullName evidence="1">Uncharacterized protein</fullName>
    </submittedName>
</protein>
<name>A0A2P2PFZ2_RHIMU</name>
<evidence type="ECO:0000313" key="1">
    <source>
        <dbReference type="EMBL" id="MBX53653.1"/>
    </source>
</evidence>
<accession>A0A2P2PFZ2</accession>
<proteinExistence type="predicted"/>
<dbReference type="AlphaFoldDB" id="A0A2P2PFZ2"/>